<dbReference type="EMBL" id="JAAMPI010001154">
    <property type="protein sequence ID" value="KAF4626429.1"/>
    <property type="molecule type" value="Genomic_DNA"/>
</dbReference>
<proteinExistence type="predicted"/>
<dbReference type="OrthoDB" id="6127264at2759"/>
<dbReference type="PANTHER" id="PTHR35180:SF4">
    <property type="entry name" value="PROTEIN CBG06219"/>
    <property type="match status" value="1"/>
</dbReference>
<dbReference type="AlphaFoldDB" id="A0A8H4W0D1"/>
<comment type="caution">
    <text evidence="1">The sequence shown here is derived from an EMBL/GenBank/DDBJ whole genome shotgun (WGS) entry which is preliminary data.</text>
</comment>
<gene>
    <name evidence="1" type="ORF">G7Y89_g11730</name>
</gene>
<reference evidence="1 2" key="1">
    <citation type="submission" date="2020-03" db="EMBL/GenBank/DDBJ databases">
        <title>Draft Genome Sequence of Cudoniella acicularis.</title>
        <authorList>
            <person name="Buettner E."/>
            <person name="Kellner H."/>
        </authorList>
    </citation>
    <scope>NUCLEOTIDE SEQUENCE [LARGE SCALE GENOMIC DNA]</scope>
    <source>
        <strain evidence="1 2">DSM 108380</strain>
    </source>
</reference>
<evidence type="ECO:0000313" key="1">
    <source>
        <dbReference type="EMBL" id="KAF4626429.1"/>
    </source>
</evidence>
<evidence type="ECO:0000313" key="2">
    <source>
        <dbReference type="Proteomes" id="UP000566819"/>
    </source>
</evidence>
<name>A0A8H4W0D1_9HELO</name>
<organism evidence="1 2">
    <name type="scientific">Cudoniella acicularis</name>
    <dbReference type="NCBI Taxonomy" id="354080"/>
    <lineage>
        <taxon>Eukaryota</taxon>
        <taxon>Fungi</taxon>
        <taxon>Dikarya</taxon>
        <taxon>Ascomycota</taxon>
        <taxon>Pezizomycotina</taxon>
        <taxon>Leotiomycetes</taxon>
        <taxon>Helotiales</taxon>
        <taxon>Tricladiaceae</taxon>
        <taxon>Cudoniella</taxon>
    </lineage>
</organism>
<accession>A0A8H4W0D1</accession>
<protein>
    <submittedName>
        <fullName evidence="1">Uncharacterized protein</fullName>
    </submittedName>
</protein>
<dbReference type="PANTHER" id="PTHR35180">
    <property type="entry name" value="PROTEIN CBG06219"/>
    <property type="match status" value="1"/>
</dbReference>
<sequence length="93" mass="10145">MQFKVYIVAALASAVAGRHVFAVPEELMNDIAISEFEMEMEQQNDVGVYQTCYWEGSAPFCKGKCKNGFVETARTKCGDGKCCATGSKALCCK</sequence>
<dbReference type="Proteomes" id="UP000566819">
    <property type="component" value="Unassembled WGS sequence"/>
</dbReference>
<keyword evidence="2" id="KW-1185">Reference proteome</keyword>